<dbReference type="GO" id="GO:0015271">
    <property type="term" value="F:outward rectifier potassium channel activity"/>
    <property type="evidence" value="ECO:0007669"/>
    <property type="project" value="TreeGrafter"/>
</dbReference>
<dbReference type="Pfam" id="PF07885">
    <property type="entry name" value="Ion_trans_2"/>
    <property type="match status" value="2"/>
</dbReference>
<organism evidence="12 13">
    <name type="scientific">Aspergillus parasiticus</name>
    <dbReference type="NCBI Taxonomy" id="5067"/>
    <lineage>
        <taxon>Eukaryota</taxon>
        <taxon>Fungi</taxon>
        <taxon>Dikarya</taxon>
        <taxon>Ascomycota</taxon>
        <taxon>Pezizomycotina</taxon>
        <taxon>Eurotiomycetes</taxon>
        <taxon>Eurotiomycetidae</taxon>
        <taxon>Eurotiales</taxon>
        <taxon>Aspergillaceae</taxon>
        <taxon>Aspergillus</taxon>
        <taxon>Aspergillus subgen. Circumdati</taxon>
    </lineage>
</organism>
<keyword evidence="13" id="KW-1185">Reference proteome</keyword>
<evidence type="ECO:0000256" key="8">
    <source>
        <dbReference type="RuleBase" id="RU003857"/>
    </source>
</evidence>
<evidence type="ECO:0000256" key="1">
    <source>
        <dbReference type="ARBA" id="ARBA00004141"/>
    </source>
</evidence>
<feature type="transmembrane region" description="Helical" evidence="10">
    <location>
        <begin position="86"/>
        <end position="105"/>
    </location>
</feature>
<protein>
    <recommendedName>
        <fullName evidence="11">Potassium channel domain-containing protein</fullName>
    </recommendedName>
</protein>
<name>A0A5N6DTS4_ASPPA</name>
<dbReference type="PANTHER" id="PTHR11003:SF291">
    <property type="entry name" value="IP11374P"/>
    <property type="match status" value="1"/>
</dbReference>
<evidence type="ECO:0000313" key="13">
    <source>
        <dbReference type="Proteomes" id="UP000326532"/>
    </source>
</evidence>
<keyword evidence="6 10" id="KW-0472">Membrane</keyword>
<dbReference type="GO" id="GO:0030322">
    <property type="term" value="P:stabilization of membrane potential"/>
    <property type="evidence" value="ECO:0007669"/>
    <property type="project" value="TreeGrafter"/>
</dbReference>
<feature type="domain" description="Potassium channel" evidence="11">
    <location>
        <begin position="355"/>
        <end position="428"/>
    </location>
</feature>
<feature type="transmembrane region" description="Helical" evidence="10">
    <location>
        <begin position="43"/>
        <end position="66"/>
    </location>
</feature>
<dbReference type="InterPro" id="IPR013099">
    <property type="entry name" value="K_chnl_dom"/>
</dbReference>
<evidence type="ECO:0000256" key="2">
    <source>
        <dbReference type="ARBA" id="ARBA00022448"/>
    </source>
</evidence>
<accession>A0A5N6DTS4</accession>
<evidence type="ECO:0000256" key="9">
    <source>
        <dbReference type="SAM" id="MobiDB-lite"/>
    </source>
</evidence>
<feature type="transmembrane region" description="Helical" evidence="10">
    <location>
        <begin position="117"/>
        <end position="135"/>
    </location>
</feature>
<proteinExistence type="inferred from homology"/>
<feature type="transmembrane region" description="Helical" evidence="10">
    <location>
        <begin position="405"/>
        <end position="422"/>
    </location>
</feature>
<dbReference type="GO" id="GO:0022841">
    <property type="term" value="F:potassium ion leak channel activity"/>
    <property type="evidence" value="ECO:0007669"/>
    <property type="project" value="TreeGrafter"/>
</dbReference>
<dbReference type="Proteomes" id="UP000326532">
    <property type="component" value="Unassembled WGS sequence"/>
</dbReference>
<dbReference type="PANTHER" id="PTHR11003">
    <property type="entry name" value="POTASSIUM CHANNEL, SUBFAMILY K"/>
    <property type="match status" value="1"/>
</dbReference>
<keyword evidence="3 8" id="KW-0812">Transmembrane</keyword>
<keyword evidence="4 10" id="KW-1133">Transmembrane helix</keyword>
<feature type="transmembrane region" description="Helical" evidence="10">
    <location>
        <begin position="253"/>
        <end position="274"/>
    </location>
</feature>
<dbReference type="OMA" id="TAMGEIG"/>
<evidence type="ECO:0000256" key="3">
    <source>
        <dbReference type="ARBA" id="ARBA00022692"/>
    </source>
</evidence>
<feature type="transmembrane region" description="Helical" evidence="10">
    <location>
        <begin position="343"/>
        <end position="363"/>
    </location>
</feature>
<evidence type="ECO:0000256" key="10">
    <source>
        <dbReference type="SAM" id="Phobius"/>
    </source>
</evidence>
<evidence type="ECO:0000313" key="12">
    <source>
        <dbReference type="EMBL" id="KAB8207570.1"/>
    </source>
</evidence>
<evidence type="ECO:0000256" key="6">
    <source>
        <dbReference type="ARBA" id="ARBA00023136"/>
    </source>
</evidence>
<reference evidence="12 13" key="1">
    <citation type="submission" date="2019-04" db="EMBL/GenBank/DDBJ databases">
        <title>Fungal friends and foes A comparative genomics study of 23 Aspergillus species from section Flavi.</title>
        <authorList>
            <consortium name="DOE Joint Genome Institute"/>
            <person name="Kjaerbolling I."/>
            <person name="Vesth T.C."/>
            <person name="Frisvad J.C."/>
            <person name="Nybo J.L."/>
            <person name="Theobald S."/>
            <person name="Kildgaard S."/>
            <person name="Petersen T.I."/>
            <person name="Kuo A."/>
            <person name="Sato A."/>
            <person name="Lyhne E.K."/>
            <person name="Kogle M.E."/>
            <person name="Wiebenga A."/>
            <person name="Kun R.S."/>
            <person name="Lubbers R.J."/>
            <person name="Makela M.R."/>
            <person name="Barry K."/>
            <person name="Chovatia M."/>
            <person name="Clum A."/>
            <person name="Daum C."/>
            <person name="Haridas S."/>
            <person name="He G."/>
            <person name="LaButti K."/>
            <person name="Lipzen A."/>
            <person name="Mondo S."/>
            <person name="Pangilinan J."/>
            <person name="Riley R."/>
            <person name="Salamov A."/>
            <person name="Simmons B.A."/>
            <person name="Magnuson J.K."/>
            <person name="Henrissat B."/>
            <person name="Mortensen U.H."/>
            <person name="Larsen T.O."/>
            <person name="De vries R.P."/>
            <person name="Grigoriev I.V."/>
            <person name="Machida M."/>
            <person name="Baker S.E."/>
            <person name="Andersen M.R."/>
        </authorList>
    </citation>
    <scope>NUCLEOTIDE SEQUENCE [LARGE SCALE GENOMIC DNA]</scope>
    <source>
        <strain evidence="12 13">CBS 117618</strain>
    </source>
</reference>
<dbReference type="GO" id="GO:0005886">
    <property type="term" value="C:plasma membrane"/>
    <property type="evidence" value="ECO:0007669"/>
    <property type="project" value="TreeGrafter"/>
</dbReference>
<evidence type="ECO:0000256" key="7">
    <source>
        <dbReference type="ARBA" id="ARBA00023303"/>
    </source>
</evidence>
<dbReference type="VEuPathDB" id="FungiDB:BDV34DRAFT_223475"/>
<dbReference type="InterPro" id="IPR003280">
    <property type="entry name" value="2pore_dom_K_chnl"/>
</dbReference>
<dbReference type="EMBL" id="ML734956">
    <property type="protein sequence ID" value="KAB8207570.1"/>
    <property type="molecule type" value="Genomic_DNA"/>
</dbReference>
<comment type="subcellular location">
    <subcellularLocation>
        <location evidence="1">Membrane</location>
        <topology evidence="1">Multi-pass membrane protein</topology>
    </subcellularLocation>
</comment>
<keyword evidence="5 8" id="KW-0406">Ion transport</keyword>
<dbReference type="SUPFAM" id="SSF81324">
    <property type="entry name" value="Voltage-gated potassium channels"/>
    <property type="match status" value="2"/>
</dbReference>
<feature type="transmembrane region" description="Helical" evidence="10">
    <location>
        <begin position="197"/>
        <end position="218"/>
    </location>
</feature>
<dbReference type="AlphaFoldDB" id="A0A5N6DTS4"/>
<keyword evidence="7 8" id="KW-0407">Ion channel</keyword>
<evidence type="ECO:0000256" key="4">
    <source>
        <dbReference type="ARBA" id="ARBA00022989"/>
    </source>
</evidence>
<feature type="compositionally biased region" description="Polar residues" evidence="9">
    <location>
        <begin position="1"/>
        <end position="10"/>
    </location>
</feature>
<evidence type="ECO:0000256" key="5">
    <source>
        <dbReference type="ARBA" id="ARBA00023065"/>
    </source>
</evidence>
<evidence type="ECO:0000259" key="11">
    <source>
        <dbReference type="Pfam" id="PF07885"/>
    </source>
</evidence>
<feature type="transmembrane region" description="Helical" evidence="10">
    <location>
        <begin position="155"/>
        <end position="177"/>
    </location>
</feature>
<feature type="region of interest" description="Disordered" evidence="9">
    <location>
        <begin position="1"/>
        <end position="20"/>
    </location>
</feature>
<feature type="transmembrane region" description="Helical" evidence="10">
    <location>
        <begin position="375"/>
        <end position="393"/>
    </location>
</feature>
<sequence length="615" mass="68591">MTGIQLSNRKGSVKIRGESRNPFELPDPSYSVPSRWWRSAAPFPVMAGTLCAIAIMFNICTVSQGWQETENADGSITILSQATWMVALKAISLALAALSYIVLILTMMCKRNPQKGFIVTISGCLTAGALLFSLIGVNTRQHLQSRQSLKYTQSYFYGIFAAGIYILVVILLVIYTAIARSISLSRHDRQTVEYTSIILRTITFIAFLTGGAGVYSAVEGWSFMDALYFTDYTVLTIGIGNIVPKTHLGRSLLFPYATAGIITLGLVITSIRSFGKSIRHMKLRFELQEARNTRLEKKNSARPTHHEHNDSITLSSILSATTFPQTSEVVELQRIRSDFNRRVQCEALIFFVVAWFVLWLLSAAVFRRSERSQNWTYFTALYFTYTSLTTIGYGDFYPTSNFGKVFFVFWSLLAIPVLTNLVTAMGEIGVRTLVYFAGYILRLGKLRRKSGRGLKNCSATGPPGNCRDIEKHAEWSSKLRRPSQDLSTIGTTSTLMTNELELSQSMKKGGRHGLLLAEEIKKLVTALMDGSREQDPRHDWPFVLALLHSGHDEANGSVEHIFPAIMNEYTSYASGALSSEERTEMERNNETLLMLKLLAEKLCLDLTKGAGPSDP</sequence>
<gene>
    <name evidence="12" type="ORF">BDV34DRAFT_223475</name>
</gene>
<feature type="domain" description="Potassium channel" evidence="11">
    <location>
        <begin position="203"/>
        <end position="274"/>
    </location>
</feature>
<keyword evidence="2 8" id="KW-0813">Transport</keyword>
<dbReference type="Gene3D" id="1.10.287.70">
    <property type="match status" value="2"/>
</dbReference>
<dbReference type="PRINTS" id="PR01333">
    <property type="entry name" value="2POREKCHANEL"/>
</dbReference>
<comment type="similarity">
    <text evidence="8">Belongs to the two pore domain potassium channel (TC 1.A.1.8) family.</text>
</comment>